<dbReference type="AlphaFoldDB" id="A0A157S8I4"/>
<dbReference type="RefSeq" id="WP_082852901.1">
    <property type="nucleotide sequence ID" value="NZ_FKIF01000002.1"/>
</dbReference>
<organism evidence="3 4">
    <name type="scientific">Bordetella ansorpii</name>
    <dbReference type="NCBI Taxonomy" id="288768"/>
    <lineage>
        <taxon>Bacteria</taxon>
        <taxon>Pseudomonadati</taxon>
        <taxon>Pseudomonadota</taxon>
        <taxon>Betaproteobacteria</taxon>
        <taxon>Burkholderiales</taxon>
        <taxon>Alcaligenaceae</taxon>
        <taxon>Bordetella</taxon>
    </lineage>
</organism>
<sequence>MNHTTRAPRVYEVVYDEAMVRDAVRTYVMRRLVREERSWWLTALVIFVVSIFMLLRGMHDWTVGVMLVASMMPIFFVAAGWVAHYRNSVGKLRRMPSPAASFTFQEDGLAIASGLGSGLIAWSALTEIWERPGYWMLFMGPNQFNTLPLQGIDAADLEWLRGKVSASED</sequence>
<accession>A0A157S8I4</accession>
<feature type="transmembrane region" description="Helical" evidence="1">
    <location>
        <begin position="61"/>
        <end position="85"/>
    </location>
</feature>
<dbReference type="EMBL" id="FKIF01000002">
    <property type="protein sequence ID" value="SAI66717.1"/>
    <property type="molecule type" value="Genomic_DNA"/>
</dbReference>
<evidence type="ECO:0000313" key="4">
    <source>
        <dbReference type="Proteomes" id="UP000076848"/>
    </source>
</evidence>
<dbReference type="Pfam" id="PF14317">
    <property type="entry name" value="YcxB"/>
    <property type="match status" value="1"/>
</dbReference>
<keyword evidence="1" id="KW-0472">Membrane</keyword>
<feature type="transmembrane region" description="Helical" evidence="1">
    <location>
        <begin position="38"/>
        <end position="55"/>
    </location>
</feature>
<dbReference type="OrthoDB" id="8634211at2"/>
<evidence type="ECO:0000259" key="2">
    <source>
        <dbReference type="Pfam" id="PF14317"/>
    </source>
</evidence>
<dbReference type="Proteomes" id="UP000076848">
    <property type="component" value="Unassembled WGS sequence"/>
</dbReference>
<keyword evidence="1" id="KW-1133">Transmembrane helix</keyword>
<gene>
    <name evidence="3" type="ORF">SAMEA3906486_01112</name>
</gene>
<evidence type="ECO:0000256" key="1">
    <source>
        <dbReference type="SAM" id="Phobius"/>
    </source>
</evidence>
<keyword evidence="4" id="KW-1185">Reference proteome</keyword>
<keyword evidence="1" id="KW-0812">Transmembrane</keyword>
<protein>
    <recommendedName>
        <fullName evidence="2">YcxB-like C-terminal domain-containing protein</fullName>
    </recommendedName>
</protein>
<proteinExistence type="predicted"/>
<reference evidence="3 4" key="1">
    <citation type="submission" date="2016-04" db="EMBL/GenBank/DDBJ databases">
        <authorList>
            <consortium name="Pathogen Informatics"/>
        </authorList>
    </citation>
    <scope>NUCLEOTIDE SEQUENCE [LARGE SCALE GENOMIC DNA]</scope>
    <source>
        <strain evidence="3 4">H050680373</strain>
    </source>
</reference>
<dbReference type="STRING" id="288768.SAMEA3906486_01112"/>
<dbReference type="InterPro" id="IPR025588">
    <property type="entry name" value="YcxB-like_C"/>
</dbReference>
<evidence type="ECO:0000313" key="3">
    <source>
        <dbReference type="EMBL" id="SAI66717.1"/>
    </source>
</evidence>
<feature type="domain" description="YcxB-like C-terminal" evidence="2">
    <location>
        <begin position="104"/>
        <end position="158"/>
    </location>
</feature>
<name>A0A157S8I4_9BORD</name>